<dbReference type="RefSeq" id="WP_104516264.1">
    <property type="nucleotide sequence ID" value="NZ_MQVW01000012.1"/>
</dbReference>
<gene>
    <name evidence="2" type="ORF">LY01_02597</name>
</gene>
<evidence type="ECO:0000313" key="2">
    <source>
        <dbReference type="EMBL" id="PPK93312.1"/>
    </source>
</evidence>
<protein>
    <submittedName>
        <fullName evidence="2">Uncharacterized protein</fullName>
    </submittedName>
</protein>
<name>A0A2S6IGH3_9FLAO</name>
<accession>A0A2S6IGH3</accession>
<organism evidence="2 3">
    <name type="scientific">Nonlabens xylanidelens</name>
    <dbReference type="NCBI Taxonomy" id="191564"/>
    <lineage>
        <taxon>Bacteria</taxon>
        <taxon>Pseudomonadati</taxon>
        <taxon>Bacteroidota</taxon>
        <taxon>Flavobacteriia</taxon>
        <taxon>Flavobacteriales</taxon>
        <taxon>Flavobacteriaceae</taxon>
        <taxon>Nonlabens</taxon>
    </lineage>
</organism>
<keyword evidence="3" id="KW-1185">Reference proteome</keyword>
<reference evidence="2 3" key="1">
    <citation type="submission" date="2018-02" db="EMBL/GenBank/DDBJ databases">
        <title>Genomic Encyclopedia of Archaeal and Bacterial Type Strains, Phase II (KMG-II): from individual species to whole genera.</title>
        <authorList>
            <person name="Goeker M."/>
        </authorList>
    </citation>
    <scope>NUCLEOTIDE SEQUENCE [LARGE SCALE GENOMIC DNA]</scope>
    <source>
        <strain evidence="2 3">DSM 16809</strain>
    </source>
</reference>
<dbReference type="AlphaFoldDB" id="A0A2S6IGH3"/>
<keyword evidence="1" id="KW-0472">Membrane</keyword>
<keyword evidence="1" id="KW-0812">Transmembrane</keyword>
<sequence>MKYILLIIALICIWGGSQGVYTSINNSSPTVYDVNSFVNGIIPKEEWLQLENCNINLMESIYFESAFGNGLAEELFIPLNTQNDSITVFISEKSQNVLDVFNLINTQTDPEKAQNYFEKYEHLIFKDSITYSGIVKYGIDLDNKQWRQLSSTSPKIISKFLILDNNTTPDSIFSYFILGLGVLLLLLSIKSFLKKETE</sequence>
<comment type="caution">
    <text evidence="2">The sequence shown here is derived from an EMBL/GenBank/DDBJ whole genome shotgun (WGS) entry which is preliminary data.</text>
</comment>
<feature type="transmembrane region" description="Helical" evidence="1">
    <location>
        <begin position="172"/>
        <end position="193"/>
    </location>
</feature>
<dbReference type="Proteomes" id="UP000239002">
    <property type="component" value="Unassembled WGS sequence"/>
</dbReference>
<keyword evidence="1" id="KW-1133">Transmembrane helix</keyword>
<dbReference type="EMBL" id="PTJE01000007">
    <property type="protein sequence ID" value="PPK93312.1"/>
    <property type="molecule type" value="Genomic_DNA"/>
</dbReference>
<evidence type="ECO:0000256" key="1">
    <source>
        <dbReference type="SAM" id="Phobius"/>
    </source>
</evidence>
<evidence type="ECO:0000313" key="3">
    <source>
        <dbReference type="Proteomes" id="UP000239002"/>
    </source>
</evidence>
<proteinExistence type="predicted"/>